<dbReference type="InterPro" id="IPR003425">
    <property type="entry name" value="CCB3/YggT"/>
</dbReference>
<evidence type="ECO:0008006" key="4">
    <source>
        <dbReference type="Google" id="ProtNLM"/>
    </source>
</evidence>
<dbReference type="Proteomes" id="UP000194632">
    <property type="component" value="Unassembled WGS sequence"/>
</dbReference>
<proteinExistence type="predicted"/>
<organism evidence="2 3">
    <name type="scientific">Gordonia lacunae</name>
    <dbReference type="NCBI Taxonomy" id="417102"/>
    <lineage>
        <taxon>Bacteria</taxon>
        <taxon>Bacillati</taxon>
        <taxon>Actinomycetota</taxon>
        <taxon>Actinomycetes</taxon>
        <taxon>Mycobacteriales</taxon>
        <taxon>Gordoniaceae</taxon>
        <taxon>Gordonia</taxon>
    </lineage>
</organism>
<keyword evidence="1" id="KW-0472">Membrane</keyword>
<dbReference type="STRING" id="417102.CA982_09100"/>
<protein>
    <recommendedName>
        <fullName evidence="4">YggT family protein</fullName>
    </recommendedName>
</protein>
<evidence type="ECO:0000256" key="1">
    <source>
        <dbReference type="SAM" id="Phobius"/>
    </source>
</evidence>
<feature type="transmembrane region" description="Helical" evidence="1">
    <location>
        <begin position="6"/>
        <end position="26"/>
    </location>
</feature>
<reference evidence="2 3" key="1">
    <citation type="submission" date="2017-05" db="EMBL/GenBank/DDBJ databases">
        <title>Biotechnological potential of actinobacteria isolated from South African environments.</title>
        <authorList>
            <person name="Le Roes-Hill M."/>
            <person name="Prins A."/>
            <person name="Durrell K.A."/>
        </authorList>
    </citation>
    <scope>NUCLEOTIDE SEQUENCE [LARGE SCALE GENOMIC DNA]</scope>
    <source>
        <strain evidence="2">BS2</strain>
    </source>
</reference>
<comment type="caution">
    <text evidence="2">The sequence shown here is derived from an EMBL/GenBank/DDBJ whole genome shotgun (WGS) entry which is preliminary data.</text>
</comment>
<keyword evidence="3" id="KW-1185">Reference proteome</keyword>
<feature type="transmembrane region" description="Helical" evidence="1">
    <location>
        <begin position="38"/>
        <end position="57"/>
    </location>
</feature>
<accession>A0A243QBT7</accession>
<gene>
    <name evidence="2" type="ORF">CA982_09100</name>
</gene>
<dbReference type="AlphaFoldDB" id="A0A243QBT7"/>
<dbReference type="Pfam" id="PF02325">
    <property type="entry name" value="CCB3_YggT"/>
    <property type="match status" value="1"/>
</dbReference>
<dbReference type="EMBL" id="NGFO01000008">
    <property type="protein sequence ID" value="OUC79222.1"/>
    <property type="molecule type" value="Genomic_DNA"/>
</dbReference>
<keyword evidence="1" id="KW-1133">Transmembrane helix</keyword>
<keyword evidence="1" id="KW-0812">Transmembrane</keyword>
<dbReference type="OrthoDB" id="3216131at2"/>
<sequence>MAAILLSVLYYILLIFWLLLLGRLVVELVRTFAREWRPTGVAVVVIEMVFTVTDPPIKALRRVLPPIPLGPIRLDLSLMIVMLVVIIGMNIVNGLRADALADSLAIAAQLVRH</sequence>
<evidence type="ECO:0000313" key="3">
    <source>
        <dbReference type="Proteomes" id="UP000194632"/>
    </source>
</evidence>
<evidence type="ECO:0000313" key="2">
    <source>
        <dbReference type="EMBL" id="OUC79222.1"/>
    </source>
</evidence>
<name>A0A243QBT7_9ACTN</name>
<dbReference type="GO" id="GO:0016020">
    <property type="term" value="C:membrane"/>
    <property type="evidence" value="ECO:0007669"/>
    <property type="project" value="InterPro"/>
</dbReference>
<feature type="transmembrane region" description="Helical" evidence="1">
    <location>
        <begin position="77"/>
        <end position="95"/>
    </location>
</feature>
<dbReference type="RefSeq" id="WP_086535016.1">
    <property type="nucleotide sequence ID" value="NZ_JBLKRZ010000003.1"/>
</dbReference>